<dbReference type="AlphaFoldDB" id="A0A1G4H8I1"/>
<evidence type="ECO:0000313" key="3">
    <source>
        <dbReference type="Proteomes" id="UP000305196"/>
    </source>
</evidence>
<sequence>MAAADESQFESVVRELPSNVRYEKFNSIKKPEQYDGYCDRPSMTGTGKEHLKKLCTKFVGNLKNLKQNLEDLESTHDDRCTFYTFWVSKELSKIYKEGSSYKPDHQFFNDLDDILLNINLYELNKIYCDFKVEPKIVESSEKRLLHDFFKNSKAIYDCAVSGKSDCKQKYCDYVVYIKNLYDEHKHHCLWEEVCDYFDFNQLNPYEVLSKLKCSGYENIMATTEQKADPLPSAPRRKKKRRTGTFRLMATSQSGSDDSMKYRKFKCNYTLSEDGRITNLSSCTEISPDQEYYEKTSRVPKLHEEDYYDYRRRVKKDPYTVDVNDSGAEVDSGFLGLNISKSSFFVYLSAALLIILLFCYKFTSLGRGFGKKKKKKKNYDELFEEFTQGLSEHGSNDMGMGTGVGMGTDMGMGSDMDMGSDMGTDMGAHNDYYDDGYYVPYYST</sequence>
<reference evidence="2 3" key="1">
    <citation type="submission" date="2016-07" db="EMBL/GenBank/DDBJ databases">
        <authorList>
            <consortium name="Pathogen Informatics"/>
        </authorList>
    </citation>
    <scope>NUCLEOTIDE SEQUENCE [LARGE SCALE GENOMIC DNA]</scope>
</reference>
<dbReference type="VEuPathDB" id="PlasmoDB:PVPAM_050010400"/>
<evidence type="ECO:0000313" key="2">
    <source>
        <dbReference type="EMBL" id="SCO71189.1"/>
    </source>
</evidence>
<dbReference type="InterPro" id="IPR008780">
    <property type="entry name" value="Plasmodium_Vir"/>
</dbReference>
<proteinExistence type="predicted"/>
<keyword evidence="1" id="KW-1133">Transmembrane helix</keyword>
<dbReference type="Pfam" id="PF05795">
    <property type="entry name" value="Plasmodium_Vir"/>
    <property type="match status" value="1"/>
</dbReference>
<name>A0A1G4H8I1_PLAVI</name>
<keyword evidence="1" id="KW-0812">Transmembrane</keyword>
<feature type="transmembrane region" description="Helical" evidence="1">
    <location>
        <begin position="343"/>
        <end position="362"/>
    </location>
</feature>
<dbReference type="VEuPathDB" id="PlasmoDB:PVP01_0502900"/>
<dbReference type="VEuPathDB" id="PlasmoDB:PVX_088795"/>
<accession>A0A1G4H8I1</accession>
<dbReference type="EMBL" id="LT615260">
    <property type="protein sequence ID" value="SCO71189.1"/>
    <property type="molecule type" value="Genomic_DNA"/>
</dbReference>
<dbReference type="Proteomes" id="UP000305196">
    <property type="component" value="Chromosome 5"/>
</dbReference>
<protein>
    <submittedName>
        <fullName evidence="2">VIR protein</fullName>
    </submittedName>
</protein>
<evidence type="ECO:0000256" key="1">
    <source>
        <dbReference type="SAM" id="Phobius"/>
    </source>
</evidence>
<organism evidence="2 3">
    <name type="scientific">Plasmodium vivax</name>
    <name type="common">malaria parasite P. vivax</name>
    <dbReference type="NCBI Taxonomy" id="5855"/>
    <lineage>
        <taxon>Eukaryota</taxon>
        <taxon>Sar</taxon>
        <taxon>Alveolata</taxon>
        <taxon>Apicomplexa</taxon>
        <taxon>Aconoidasida</taxon>
        <taxon>Haemosporida</taxon>
        <taxon>Plasmodiidae</taxon>
        <taxon>Plasmodium</taxon>
        <taxon>Plasmodium (Plasmodium)</taxon>
    </lineage>
</organism>
<gene>
    <name evidence="2" type="ORF">PVC01_050005300</name>
</gene>
<dbReference type="VEuPathDB" id="PlasmoDB:PVW1_050007900"/>
<keyword evidence="1" id="KW-0472">Membrane</keyword>